<gene>
    <name evidence="1" type="ORF">BTO32_05015</name>
</gene>
<dbReference type="AlphaFoldDB" id="A0A1V2DV17"/>
<dbReference type="Proteomes" id="UP000189339">
    <property type="component" value="Unassembled WGS sequence"/>
</dbReference>
<comment type="caution">
    <text evidence="1">The sequence shown here is derived from an EMBL/GenBank/DDBJ whole genome shotgun (WGS) entry which is preliminary data.</text>
</comment>
<dbReference type="EMBL" id="MSCW01000004">
    <property type="protein sequence ID" value="ONF44585.1"/>
    <property type="molecule type" value="Genomic_DNA"/>
</dbReference>
<proteinExistence type="predicted"/>
<keyword evidence="2" id="KW-1185">Reference proteome</keyword>
<sequence>MCEATLRILWPPAADWLGRQAAGSALHCRVGTGKATYHRYDPQRRHHLITYGMRMVAAKQEAGTADGWLSTREILARGYFDGELSTLNLLAHTCCHEFAHLLQCSAGQRARGSVHNREFYTILDELHASGGAEATRRFLADEADRRGLPLSDRPFLLPEPRQLARQWRIGQAVTFGEGRHQGRVVRINRKTCTVEGTGPSRGSRFRVPLSLLRPA</sequence>
<reference evidence="1 2" key="1">
    <citation type="submission" date="2016-12" db="EMBL/GenBank/DDBJ databases">
        <title>Marinobacter lutaoensis whole genome sequencing.</title>
        <authorList>
            <person name="Verma A."/>
            <person name="Krishnamurthi S."/>
        </authorList>
    </citation>
    <scope>NUCLEOTIDE SEQUENCE [LARGE SCALE GENOMIC DNA]</scope>
    <source>
        <strain evidence="1 2">T5054</strain>
    </source>
</reference>
<evidence type="ECO:0000313" key="2">
    <source>
        <dbReference type="Proteomes" id="UP000189339"/>
    </source>
</evidence>
<accession>A0A1V2DV17</accession>
<organism evidence="1 2">
    <name type="scientific">Marinobacter lutaoensis</name>
    <dbReference type="NCBI Taxonomy" id="135739"/>
    <lineage>
        <taxon>Bacteria</taxon>
        <taxon>Pseudomonadati</taxon>
        <taxon>Pseudomonadota</taxon>
        <taxon>Gammaproteobacteria</taxon>
        <taxon>Pseudomonadales</taxon>
        <taxon>Marinobacteraceae</taxon>
        <taxon>Marinobacter</taxon>
    </lineage>
</organism>
<name>A0A1V2DV17_9GAMM</name>
<evidence type="ECO:0008006" key="3">
    <source>
        <dbReference type="Google" id="ProtNLM"/>
    </source>
</evidence>
<dbReference type="OrthoDB" id="6357569at2"/>
<protein>
    <recommendedName>
        <fullName evidence="3">SprT-like domain-containing protein</fullName>
    </recommendedName>
</protein>
<evidence type="ECO:0000313" key="1">
    <source>
        <dbReference type="EMBL" id="ONF44585.1"/>
    </source>
</evidence>